<dbReference type="Gene3D" id="2.30.38.10">
    <property type="entry name" value="Luciferase, Domain 3"/>
    <property type="match status" value="2"/>
</dbReference>
<dbReference type="InterPro" id="IPR029063">
    <property type="entry name" value="SAM-dependent_MTases_sf"/>
</dbReference>
<dbReference type="InterPro" id="IPR009081">
    <property type="entry name" value="PP-bd_ACP"/>
</dbReference>
<dbReference type="PROSITE" id="PS50075">
    <property type="entry name" value="CARRIER"/>
    <property type="match status" value="2"/>
</dbReference>
<dbReference type="NCBIfam" id="NF003417">
    <property type="entry name" value="PRK04813.1"/>
    <property type="match status" value="3"/>
</dbReference>
<dbReference type="PROSITE" id="PS00012">
    <property type="entry name" value="PHOSPHOPANTETHEINE"/>
    <property type="match status" value="1"/>
</dbReference>
<dbReference type="SUPFAM" id="SSF47336">
    <property type="entry name" value="ACP-like"/>
    <property type="match status" value="2"/>
</dbReference>
<dbReference type="SUPFAM" id="SSF56801">
    <property type="entry name" value="Acetyl-CoA synthetase-like"/>
    <property type="match status" value="2"/>
</dbReference>
<dbReference type="Gene3D" id="3.30.300.30">
    <property type="match status" value="2"/>
</dbReference>
<evidence type="ECO:0000313" key="5">
    <source>
        <dbReference type="EMBL" id="KWS02893.1"/>
    </source>
</evidence>
<dbReference type="CDD" id="cd05930">
    <property type="entry name" value="A_NRPS"/>
    <property type="match status" value="1"/>
</dbReference>
<dbReference type="GO" id="GO:0044550">
    <property type="term" value="P:secondary metabolite biosynthetic process"/>
    <property type="evidence" value="ECO:0007669"/>
    <property type="project" value="UniProtKB-ARBA"/>
</dbReference>
<dbReference type="CDD" id="cd19544">
    <property type="entry name" value="E-C_NRPS"/>
    <property type="match status" value="1"/>
</dbReference>
<reference evidence="5 6" key="1">
    <citation type="journal article" date="2014" name="Genome Announc.">
        <title>Draft Genome Sequence of Lysobacter capsici AZ78, a Bacterium Antagonistic to Plant-Pathogenic Oomycetes.</title>
        <authorList>
            <person name="Puopolo G."/>
            <person name="Sonego P."/>
            <person name="Engelen K."/>
            <person name="Pertot I."/>
        </authorList>
    </citation>
    <scope>NUCLEOTIDE SEQUENCE [LARGE SCALE GENOMIC DNA]</scope>
    <source>
        <strain evidence="5 6">AZ78</strain>
    </source>
</reference>
<protein>
    <submittedName>
        <fullName evidence="5">Peptide synthetase</fullName>
    </submittedName>
</protein>
<dbReference type="InterPro" id="IPR001242">
    <property type="entry name" value="Condensation_dom"/>
</dbReference>
<dbReference type="FunFam" id="3.40.50.980:FF:000002">
    <property type="entry name" value="Enterobactin synthetase component F"/>
    <property type="match status" value="1"/>
</dbReference>
<dbReference type="PANTHER" id="PTHR45527">
    <property type="entry name" value="NONRIBOSOMAL PEPTIDE SYNTHETASE"/>
    <property type="match status" value="1"/>
</dbReference>
<proteinExistence type="predicted"/>
<evidence type="ECO:0000256" key="2">
    <source>
        <dbReference type="ARBA" id="ARBA00022450"/>
    </source>
</evidence>
<dbReference type="InterPro" id="IPR036736">
    <property type="entry name" value="ACP-like_sf"/>
</dbReference>
<dbReference type="InterPro" id="IPR023213">
    <property type="entry name" value="CAT-like_dom_sf"/>
</dbReference>
<dbReference type="GO" id="GO:0031177">
    <property type="term" value="F:phosphopantetheine binding"/>
    <property type="evidence" value="ECO:0007669"/>
    <property type="project" value="InterPro"/>
</dbReference>
<dbReference type="GO" id="GO:0005737">
    <property type="term" value="C:cytoplasm"/>
    <property type="evidence" value="ECO:0007669"/>
    <property type="project" value="TreeGrafter"/>
</dbReference>
<dbReference type="FunFam" id="3.40.50.980:FF:000001">
    <property type="entry name" value="Non-ribosomal peptide synthetase"/>
    <property type="match status" value="2"/>
</dbReference>
<dbReference type="PANTHER" id="PTHR45527:SF1">
    <property type="entry name" value="FATTY ACID SYNTHASE"/>
    <property type="match status" value="1"/>
</dbReference>
<name>A0A108U5F9_9GAMM</name>
<dbReference type="Pfam" id="PF05050">
    <property type="entry name" value="Methyltransf_21"/>
    <property type="match status" value="1"/>
</dbReference>
<dbReference type="InterPro" id="IPR045851">
    <property type="entry name" value="AMP-bd_C_sf"/>
</dbReference>
<keyword evidence="3" id="KW-0597">Phosphoprotein</keyword>
<keyword evidence="6" id="KW-1185">Reference proteome</keyword>
<dbReference type="Gene3D" id="3.40.50.980">
    <property type="match status" value="4"/>
</dbReference>
<comment type="caution">
    <text evidence="5">The sequence shown here is derived from an EMBL/GenBank/DDBJ whole genome shotgun (WGS) entry which is preliminary data.</text>
</comment>
<dbReference type="InterPro" id="IPR006342">
    <property type="entry name" value="FkbM_mtfrase"/>
</dbReference>
<dbReference type="OrthoDB" id="9757559at2"/>
<dbReference type="Proteomes" id="UP000023435">
    <property type="component" value="Unassembled WGS sequence"/>
</dbReference>
<dbReference type="Gene3D" id="3.40.50.1820">
    <property type="entry name" value="alpha/beta hydrolase"/>
    <property type="match status" value="1"/>
</dbReference>
<dbReference type="InterPro" id="IPR020845">
    <property type="entry name" value="AMP-binding_CS"/>
</dbReference>
<dbReference type="InterPro" id="IPR025110">
    <property type="entry name" value="AMP-bd_C"/>
</dbReference>
<dbReference type="GO" id="GO:0043041">
    <property type="term" value="P:amino acid activation for nonribosomal peptide biosynthetic process"/>
    <property type="evidence" value="ECO:0007669"/>
    <property type="project" value="TreeGrafter"/>
</dbReference>
<keyword evidence="2" id="KW-0596">Phosphopantetheine</keyword>
<dbReference type="InterPro" id="IPR029058">
    <property type="entry name" value="AB_hydrolase_fold"/>
</dbReference>
<dbReference type="FunFam" id="3.40.50.12780:FF:000012">
    <property type="entry name" value="Non-ribosomal peptide synthetase"/>
    <property type="match status" value="2"/>
</dbReference>
<dbReference type="CDD" id="cd17646">
    <property type="entry name" value="A_NRPS_AB3403-like"/>
    <property type="match status" value="1"/>
</dbReference>
<dbReference type="InterPro" id="IPR006162">
    <property type="entry name" value="Ppantetheine_attach_site"/>
</dbReference>
<dbReference type="NCBIfam" id="TIGR01733">
    <property type="entry name" value="AA-adenyl-dom"/>
    <property type="match status" value="2"/>
</dbReference>
<dbReference type="Gene3D" id="3.40.50.150">
    <property type="entry name" value="Vaccinia Virus protein VP39"/>
    <property type="match status" value="1"/>
</dbReference>
<dbReference type="FunFam" id="1.10.1200.10:FF:000016">
    <property type="entry name" value="Non-ribosomal peptide synthase"/>
    <property type="match status" value="2"/>
</dbReference>
<dbReference type="InterPro" id="IPR010071">
    <property type="entry name" value="AA_adenyl_dom"/>
</dbReference>
<dbReference type="InterPro" id="IPR020806">
    <property type="entry name" value="PKS_PP-bd"/>
</dbReference>
<dbReference type="EMBL" id="JAJA02000001">
    <property type="protein sequence ID" value="KWS02893.1"/>
    <property type="molecule type" value="Genomic_DNA"/>
</dbReference>
<dbReference type="InterPro" id="IPR000873">
    <property type="entry name" value="AMP-dep_synth/lig_dom"/>
</dbReference>
<dbReference type="FunFam" id="2.30.38.10:FF:000001">
    <property type="entry name" value="Non-ribosomal peptide synthetase PvdI"/>
    <property type="match status" value="2"/>
</dbReference>
<organism evidence="5 6">
    <name type="scientific">Lysobacter capsici AZ78</name>
    <dbReference type="NCBI Taxonomy" id="1444315"/>
    <lineage>
        <taxon>Bacteria</taxon>
        <taxon>Pseudomonadati</taxon>
        <taxon>Pseudomonadota</taxon>
        <taxon>Gammaproteobacteria</taxon>
        <taxon>Lysobacterales</taxon>
        <taxon>Lysobacteraceae</taxon>
        <taxon>Lysobacter</taxon>
    </lineage>
</organism>
<evidence type="ECO:0000259" key="4">
    <source>
        <dbReference type="PROSITE" id="PS50075"/>
    </source>
</evidence>
<dbReference type="PROSITE" id="PS00455">
    <property type="entry name" value="AMP_BINDING"/>
    <property type="match status" value="2"/>
</dbReference>
<dbReference type="RefSeq" id="WP_051547367.1">
    <property type="nucleotide sequence ID" value="NZ_JAJA02000001.1"/>
</dbReference>
<dbReference type="SUPFAM" id="SSF53335">
    <property type="entry name" value="S-adenosyl-L-methionine-dependent methyltransferases"/>
    <property type="match status" value="1"/>
</dbReference>
<dbReference type="GO" id="GO:0003824">
    <property type="term" value="F:catalytic activity"/>
    <property type="evidence" value="ECO:0007669"/>
    <property type="project" value="InterPro"/>
</dbReference>
<dbReference type="Gene3D" id="3.30.559.30">
    <property type="entry name" value="Nonribosomal peptide synthetase, condensation domain"/>
    <property type="match status" value="2"/>
</dbReference>
<dbReference type="Gene3D" id="1.10.1200.10">
    <property type="entry name" value="ACP-like"/>
    <property type="match status" value="1"/>
</dbReference>
<dbReference type="FunFam" id="3.30.300.30:FF:000010">
    <property type="entry name" value="Enterobactin synthetase component F"/>
    <property type="match status" value="1"/>
</dbReference>
<dbReference type="SMART" id="SM00823">
    <property type="entry name" value="PKS_PP"/>
    <property type="match status" value="2"/>
</dbReference>
<evidence type="ECO:0000313" key="6">
    <source>
        <dbReference type="Proteomes" id="UP000023435"/>
    </source>
</evidence>
<dbReference type="CDD" id="cd19531">
    <property type="entry name" value="LCL_NRPS-like"/>
    <property type="match status" value="1"/>
</dbReference>
<dbReference type="Pfam" id="PF00668">
    <property type="entry name" value="Condensation"/>
    <property type="match status" value="2"/>
</dbReference>
<dbReference type="Pfam" id="PF00501">
    <property type="entry name" value="AMP-binding"/>
    <property type="match status" value="2"/>
</dbReference>
<dbReference type="NCBIfam" id="TIGR01444">
    <property type="entry name" value="fkbM_fam"/>
    <property type="match status" value="1"/>
</dbReference>
<dbReference type="SUPFAM" id="SSF52777">
    <property type="entry name" value="CoA-dependent acyltransferases"/>
    <property type="match status" value="4"/>
</dbReference>
<evidence type="ECO:0000256" key="3">
    <source>
        <dbReference type="ARBA" id="ARBA00022553"/>
    </source>
</evidence>
<dbReference type="GO" id="GO:0072330">
    <property type="term" value="P:monocarboxylic acid biosynthetic process"/>
    <property type="evidence" value="ECO:0007669"/>
    <property type="project" value="UniProtKB-ARBA"/>
</dbReference>
<evidence type="ECO:0000256" key="1">
    <source>
        <dbReference type="ARBA" id="ARBA00001957"/>
    </source>
</evidence>
<dbReference type="Pfam" id="PF00550">
    <property type="entry name" value="PP-binding"/>
    <property type="match status" value="2"/>
</dbReference>
<dbReference type="Pfam" id="PF13193">
    <property type="entry name" value="AMP-binding_C"/>
    <property type="match status" value="1"/>
</dbReference>
<feature type="domain" description="Carrier" evidence="4">
    <location>
        <begin position="2413"/>
        <end position="2488"/>
    </location>
</feature>
<comment type="cofactor">
    <cofactor evidence="1">
        <name>pantetheine 4'-phosphate</name>
        <dbReference type="ChEBI" id="CHEBI:47942"/>
    </cofactor>
</comment>
<accession>A0A108U5F9</accession>
<feature type="domain" description="Carrier" evidence="4">
    <location>
        <begin position="1025"/>
        <end position="1099"/>
    </location>
</feature>
<gene>
    <name evidence="5" type="ORF">AZ78_0439</name>
</gene>
<sequence length="2518" mass="273640">MTDDTLSLEELKRKVLQRALDKRMREAAPAPAAIAIAERGEGLPLSFSQQRLWFLDRLEPASATAYLLPAALRLSGTLDRVALRATLDRIVARHEVLRCAFVERDGAARAQPAPADIGMPMREDDLSGLPVEDRQARMRAIVAQECATPFDLTRPPLVRCRLLRLDEREHVVILVQHHIVSDGWSLGVLVGEIAALYQACRLGAADPLPPLPLQYGDYAAWQREIDDGAAMQARLDAWRARIGDAPGLLALPCDRPRPPQQSFAGAAVAVALPAALSARVREFALAWDATAFNVLLAAWSVLLSRLSGQRDLVVGVSAANRGRSEVEGLIGFFVNTLALRVDLRDAPDVATLMQRTRETLSFAYSAQDVPFERVVDAVRPARSLAHAPLFQAMLNFDNTPVAALDLHELRVEPVRLEQAATHFDLTLALSDDGECIQGRLEYATDLFDADTAQRWAGHFLAVLESLTQAAPSTAVDALDVLGPGERTRLLRDFNRTDTVFAEELLIHRMIEAQARRTPQAVAVEFEGAQLSYAELDARANRLARYLRARGCGPDVLVAIGMERSLEMVVAQLGVLKAGAAFLPLDPSYPLDRLAYMLEDARPRMLLSQARLAPMWPAQPSRDSLALDTQWDEVEAYPSTPLEATAEAPTELTPDHLAYVIYTSGSSGRPKGVMVHHRGIANHMSWLRARYPMDTSDILIQKTPFSFDASIWDFFSALICGARLLVAAPGRHFDADYLVDLILRGGATRLKLVPTLLRAMLDHPRFGQCTSLRQVFSGGEALPYELAQRFFQVLPGTELFNHYGPTETSVNVCYARCRPNDPGARAPIGWPIANTRFYIVDAAMRPVPVGAPGELLIGGVQVARGYLNRPDLTDERFVADPLDPAGGRVYRTGDLCRWLDDGSVDYLGRNDQQVKIRGFRIELGEIEAQLLAAAGVREAVVVARAGEAGESGPGDARLVAYVVAHDGAEPDPSALRAGLVASLPDYMVPAAIVRLAALPLTPNGKLDRNALPAPDRGAMAVRSFVPPSTPTEQQVAALWRELLGLEQVGRDDGFFELGGHSMLAIRMVARLREHGAAVDVRAVFAAPVLHAFCAQLDAGVGRAASVVDDGGVPKDAVALHPDMVPLAGLSQAELDSIAARVPNGAAGIQDIYPLAPLQQGILFHHLAEEVGDPYLSTFVLGFSDRRGLERFVEALRTVVARHDILRTSIHWQGLAQPVQVVHREVDLPLHEAAVPAGKDTVAWLSRIADPATVRIALDRAPLIALHAAPERAGDDVDDRGGDRASGEWRLALVNHHLISDHVTLELILREVAALLDGRAAQLPRPVPFRRHIAAIAAQPAQAHEAYFTQLLGDVDAPTVAFGVDTLRGGASGLHEARRALSARLASRIRACARARGIAPAALFHVAWAQVVARCSGRDDVVFGTVLSGRMGSDRADEMMGVFINTLPFRLRIDRRDAGTAVDAAVAQLAALLRHEHAPLALAQRCSAVPAPQPLFTTLLNYRHTVSLAEPGPGGADWDRIRVLFMEERTNYPLSMSVNDEGDGFTLVVHCAREIDPVRTIGLLDLALDGLTEALADGAATGVCDLEVLPASERALMLEQFNATTVDYPRGLSVHGLFQAQAARTPDAVAVEYEGETLSYAQLEAAANRVANRLRSCGIGPEARVAICMERSLHLPIGLLGILKAGAAYVPLDPAYPHERLSYMLEDSGAAVLLMQSALAKKLPQLAAACERVWRLDESGEWSGYGTQAAPVPALTEANLAYLIYTSGSTGRPKGAMNQHDGVVNRLLWARDHFGVDAGDVVLQKTSFSFDVSVWEIFLPLLSGARLLLARPGGQSDPAYLSRTIGERGVTMVHFVPSMLQAFLDAGDAEACRGLRQVLCSGEALSARLQKRFRQWLPQVRLHNLYGPTEAAVDVTCWACEEQAPESVPIGRPIANTRMYVLDERHRPVPLGATGELYIGGVQVGRGYWNRPQLSAERFLPDPYVRQGRMYRTGDLGRWREDGALEYLGRGDFQLKIRGYRVEPGEIETCLAAHAGLDDVRVVARDFDDGDRRLVAYALPSARNAAVPRAMAALAARTDTQTLELDGLGEVFHLNTSETRFLHEEIFGGDAYRRHGVRLDDGCCVFDVGANIGMFAMYVGAHCRDARIFAFEPIPQVHRILRLNAELRGLDATVYDCGLAAAPGEADFIFYPHNSIVSSSVLDADVSRGVVESYLSSSSVNASGTGEDLRELLDERMQGERVRRPLRTLSQIIGEHEVACIDLLKVDVEGAELEVLLGIDAAHWPRVRQVAVEVHDVDGRLARVRDLLAHHGFAIASEQDAALAGTALHNVYAIRPEAPPPSEEPRTRSAQAARWNGRGALESDLREHVAVLPEYLRPAHYVFVARLPTTANGKLDLSALPAPGRGPALAGRREPPADRSERELAGLWSELLGVAEVCRDDDFFLLGGHSLSALQLALRVRERLGIALTVRDVFAHTTLAAMAAAATEKGLAAYDARAVEEASAGLDGLSEEELLALLDE</sequence>
<dbReference type="Gene3D" id="3.30.559.10">
    <property type="entry name" value="Chloramphenicol acetyltransferase-like domain"/>
    <property type="match status" value="2"/>
</dbReference>